<dbReference type="GO" id="GO:0008236">
    <property type="term" value="F:serine-type peptidase activity"/>
    <property type="evidence" value="ECO:0007669"/>
    <property type="project" value="InterPro"/>
</dbReference>
<dbReference type="GO" id="GO:0006508">
    <property type="term" value="P:proteolysis"/>
    <property type="evidence" value="ECO:0007669"/>
    <property type="project" value="InterPro"/>
</dbReference>
<feature type="chain" id="PRO_5012081662" description="Peptidase S9 prolyl oligopeptidase catalytic domain-containing protein" evidence="3">
    <location>
        <begin position="27"/>
        <end position="413"/>
    </location>
</feature>
<dbReference type="Gene3D" id="3.40.50.1820">
    <property type="entry name" value="alpha/beta hydrolase"/>
    <property type="match status" value="1"/>
</dbReference>
<evidence type="ECO:0000313" key="4">
    <source>
        <dbReference type="EMBL" id="OWK36041.1"/>
    </source>
</evidence>
<dbReference type="PANTHER" id="PTHR43037:SF5">
    <property type="entry name" value="FERULOYL ESTERASE"/>
    <property type="match status" value="1"/>
</dbReference>
<evidence type="ECO:0000313" key="5">
    <source>
        <dbReference type="Proteomes" id="UP000214646"/>
    </source>
</evidence>
<dbReference type="InterPro" id="IPR050955">
    <property type="entry name" value="Plant_Biomass_Hydrol_Est"/>
</dbReference>
<keyword evidence="1 3" id="KW-0732">Signal</keyword>
<dbReference type="InterPro" id="IPR029058">
    <property type="entry name" value="AB_hydrolase_fold"/>
</dbReference>
<evidence type="ECO:0008006" key="6">
    <source>
        <dbReference type="Google" id="ProtNLM"/>
    </source>
</evidence>
<organism evidence="4 5">
    <name type="scientific">Fimbriiglobus ruber</name>
    <dbReference type="NCBI Taxonomy" id="1908690"/>
    <lineage>
        <taxon>Bacteria</taxon>
        <taxon>Pseudomonadati</taxon>
        <taxon>Planctomycetota</taxon>
        <taxon>Planctomycetia</taxon>
        <taxon>Gemmatales</taxon>
        <taxon>Gemmataceae</taxon>
        <taxon>Fimbriiglobus</taxon>
    </lineage>
</organism>
<evidence type="ECO:0000256" key="1">
    <source>
        <dbReference type="ARBA" id="ARBA00022729"/>
    </source>
</evidence>
<keyword evidence="5" id="KW-1185">Reference proteome</keyword>
<dbReference type="EMBL" id="NIDE01000017">
    <property type="protein sequence ID" value="OWK36041.1"/>
    <property type="molecule type" value="Genomic_DNA"/>
</dbReference>
<reference evidence="5" key="1">
    <citation type="submission" date="2017-06" db="EMBL/GenBank/DDBJ databases">
        <title>Genome analysis of Fimbriiglobus ruber SP5, the first member of the order Planctomycetales with confirmed chitinolytic capability.</title>
        <authorList>
            <person name="Ravin N.V."/>
            <person name="Rakitin A.L."/>
            <person name="Ivanova A.A."/>
            <person name="Beletsky A.V."/>
            <person name="Kulichevskaya I.S."/>
            <person name="Mardanov A.V."/>
            <person name="Dedysh S.N."/>
        </authorList>
    </citation>
    <scope>NUCLEOTIDE SEQUENCE [LARGE SCALE GENOMIC DNA]</scope>
    <source>
        <strain evidence="5">SP5</strain>
    </source>
</reference>
<evidence type="ECO:0000256" key="3">
    <source>
        <dbReference type="SAM" id="SignalP"/>
    </source>
</evidence>
<dbReference type="OrthoDB" id="239001at2"/>
<evidence type="ECO:0000256" key="2">
    <source>
        <dbReference type="ARBA" id="ARBA00022801"/>
    </source>
</evidence>
<keyword evidence="2" id="KW-0378">Hydrolase</keyword>
<accession>A0A225D374</accession>
<feature type="signal peptide" evidence="3">
    <location>
        <begin position="1"/>
        <end position="26"/>
    </location>
</feature>
<gene>
    <name evidence="4" type="ORF">FRUB_08604</name>
</gene>
<dbReference type="Proteomes" id="UP000214646">
    <property type="component" value="Unassembled WGS sequence"/>
</dbReference>
<dbReference type="AlphaFoldDB" id="A0A225D374"/>
<comment type="caution">
    <text evidence="4">The sequence shown here is derived from an EMBL/GenBank/DDBJ whole genome shotgun (WGS) entry which is preliminary data.</text>
</comment>
<proteinExistence type="predicted"/>
<name>A0A225D374_9BACT</name>
<dbReference type="SUPFAM" id="SSF53474">
    <property type="entry name" value="alpha/beta-Hydrolases"/>
    <property type="match status" value="1"/>
</dbReference>
<protein>
    <recommendedName>
        <fullName evidence="6">Peptidase S9 prolyl oligopeptidase catalytic domain-containing protein</fullName>
    </recommendedName>
</protein>
<dbReference type="PANTHER" id="PTHR43037">
    <property type="entry name" value="UNNAMED PRODUCT-RELATED"/>
    <property type="match status" value="1"/>
</dbReference>
<dbReference type="RefSeq" id="WP_088259111.1">
    <property type="nucleotide sequence ID" value="NZ_NIDE01000017.1"/>
</dbReference>
<sequence length="413" mass="45518">MTLPVRNGSLTAAVWLLLAVPASARAQEPSWPPEKTKDAEFTGRKLDTYQHGVKKDWGYAAPQRDTFLVLHPKQAKPHPPLYVVLHSAGHDVHSCLACTTKVGNHDIYHAPPEFFALYLDCRANKGDWWWGSEKSKGSEVCPTEKRVIDTVKWVAKEYGIDENRVYLCGNSMGGSGTLGIGMRHGDVFAAIKANVPARVEHVSSRMYFAPLKVPADVTLPDPPIVVDYSAPNDSWSKGHDTFAKAMNERKYALFLYWGPFGHANNHEQILKVNDLINSFDWLGVQKNESYPVFTSASTNDPLPWPDHLADKKPGQVNAFFRWKTVSDTADAVETQLFLLTASKLKTSFTIPAEATADVSLRRPQKLRVAPGAAVRWTFGAATGEAKADATGCVTIPKLKVTAEPTTLSVQPVK</sequence>